<feature type="domain" description="Glycosyltransferase 2-like" evidence="6">
    <location>
        <begin position="6"/>
        <end position="121"/>
    </location>
</feature>
<evidence type="ECO:0000313" key="7">
    <source>
        <dbReference type="EMBL" id="OHA81654.1"/>
    </source>
</evidence>
<dbReference type="CDD" id="cd04179">
    <property type="entry name" value="DPM_DPG-synthase_like"/>
    <property type="match status" value="1"/>
</dbReference>
<protein>
    <recommendedName>
        <fullName evidence="6">Glycosyltransferase 2-like domain-containing protein</fullName>
    </recommendedName>
</protein>
<evidence type="ECO:0000256" key="3">
    <source>
        <dbReference type="ARBA" id="ARBA00022676"/>
    </source>
</evidence>
<comment type="cofactor">
    <cofactor evidence="1">
        <name>Mg(2+)</name>
        <dbReference type="ChEBI" id="CHEBI:18420"/>
    </cofactor>
</comment>
<organism evidence="7 8">
    <name type="scientific">Candidatus Yonathbacteria bacterium RIFCSPHIGHO2_02_FULL_44_14</name>
    <dbReference type="NCBI Taxonomy" id="1802724"/>
    <lineage>
        <taxon>Bacteria</taxon>
        <taxon>Candidatus Yonathiibacteriota</taxon>
    </lineage>
</organism>
<keyword evidence="3" id="KW-0328">Glycosyltransferase</keyword>
<dbReference type="EMBL" id="MHUT01000006">
    <property type="protein sequence ID" value="OHA81654.1"/>
    <property type="molecule type" value="Genomic_DNA"/>
</dbReference>
<dbReference type="Proteomes" id="UP000179118">
    <property type="component" value="Unassembled WGS sequence"/>
</dbReference>
<dbReference type="SUPFAM" id="SSF53448">
    <property type="entry name" value="Nucleotide-diphospho-sugar transferases"/>
    <property type="match status" value="1"/>
</dbReference>
<dbReference type="AlphaFoldDB" id="A0A1G2S998"/>
<comment type="similarity">
    <text evidence="2">Belongs to the glycosyltransferase 2 family.</text>
</comment>
<accession>A0A1G2S998</accession>
<sequence>MEKIISVIIPAYNESAGIRRVIKIIRSSPIVREIIVVDDGSSDNTSAIAIRSGAQVITLPRNRGKGQAMQAGVNEAKNDVILFCDGDMYGFSETSIKNMVSPIIEGKEDMVIGIRPVISSIQRIFPFLVPISGFRAIKKSLWSEIPSKFISGYQVELAINFVARRNGWRVLHFDVPGLKHSIKEAKLGIFSGLVARATMSFDALLFFLDLYLLKRAESNAALKKAKAYERVRLQK</sequence>
<evidence type="ECO:0000256" key="5">
    <source>
        <dbReference type="ARBA" id="ARBA00022842"/>
    </source>
</evidence>
<evidence type="ECO:0000256" key="4">
    <source>
        <dbReference type="ARBA" id="ARBA00022679"/>
    </source>
</evidence>
<proteinExistence type="inferred from homology"/>
<keyword evidence="4" id="KW-0808">Transferase</keyword>
<evidence type="ECO:0000256" key="1">
    <source>
        <dbReference type="ARBA" id="ARBA00001946"/>
    </source>
</evidence>
<dbReference type="InterPro" id="IPR029044">
    <property type="entry name" value="Nucleotide-diphossugar_trans"/>
</dbReference>
<dbReference type="Pfam" id="PF00535">
    <property type="entry name" value="Glycos_transf_2"/>
    <property type="match status" value="1"/>
</dbReference>
<evidence type="ECO:0000256" key="2">
    <source>
        <dbReference type="ARBA" id="ARBA00006739"/>
    </source>
</evidence>
<dbReference type="PANTHER" id="PTHR48090">
    <property type="entry name" value="UNDECAPRENYL-PHOSPHATE 4-DEOXY-4-FORMAMIDO-L-ARABINOSE TRANSFERASE-RELATED"/>
    <property type="match status" value="1"/>
</dbReference>
<reference evidence="7 8" key="1">
    <citation type="journal article" date="2016" name="Nat. Commun.">
        <title>Thousands of microbial genomes shed light on interconnected biogeochemical processes in an aquifer system.</title>
        <authorList>
            <person name="Anantharaman K."/>
            <person name="Brown C.T."/>
            <person name="Hug L.A."/>
            <person name="Sharon I."/>
            <person name="Castelle C.J."/>
            <person name="Probst A.J."/>
            <person name="Thomas B.C."/>
            <person name="Singh A."/>
            <person name="Wilkins M.J."/>
            <person name="Karaoz U."/>
            <person name="Brodie E.L."/>
            <person name="Williams K.H."/>
            <person name="Hubbard S.S."/>
            <person name="Banfield J.F."/>
        </authorList>
    </citation>
    <scope>NUCLEOTIDE SEQUENCE [LARGE SCALE GENOMIC DNA]</scope>
</reference>
<evidence type="ECO:0000259" key="6">
    <source>
        <dbReference type="Pfam" id="PF00535"/>
    </source>
</evidence>
<dbReference type="GO" id="GO:0016757">
    <property type="term" value="F:glycosyltransferase activity"/>
    <property type="evidence" value="ECO:0007669"/>
    <property type="project" value="UniProtKB-KW"/>
</dbReference>
<gene>
    <name evidence="7" type="ORF">A3D51_02680</name>
</gene>
<dbReference type="InterPro" id="IPR001173">
    <property type="entry name" value="Glyco_trans_2-like"/>
</dbReference>
<dbReference type="PANTHER" id="PTHR48090:SF10">
    <property type="entry name" value="GLUCOSYL-3-PHOSPHOGLYCERATE SYNTHASE"/>
    <property type="match status" value="1"/>
</dbReference>
<dbReference type="InterPro" id="IPR050256">
    <property type="entry name" value="Glycosyltransferase_2"/>
</dbReference>
<dbReference type="Gene3D" id="3.90.550.10">
    <property type="entry name" value="Spore Coat Polysaccharide Biosynthesis Protein SpsA, Chain A"/>
    <property type="match status" value="1"/>
</dbReference>
<evidence type="ECO:0000313" key="8">
    <source>
        <dbReference type="Proteomes" id="UP000179118"/>
    </source>
</evidence>
<name>A0A1G2S998_9BACT</name>
<keyword evidence="5" id="KW-0460">Magnesium</keyword>
<comment type="caution">
    <text evidence="7">The sequence shown here is derived from an EMBL/GenBank/DDBJ whole genome shotgun (WGS) entry which is preliminary data.</text>
</comment>